<keyword evidence="1" id="KW-1133">Transmembrane helix</keyword>
<gene>
    <name evidence="2" type="ORF">B0A52_01583</name>
</gene>
<keyword evidence="1" id="KW-0472">Membrane</keyword>
<proteinExistence type="predicted"/>
<dbReference type="EMBL" id="NAJM01000004">
    <property type="protein sequence ID" value="RVX74457.1"/>
    <property type="molecule type" value="Genomic_DNA"/>
</dbReference>
<dbReference type="Proteomes" id="UP000288859">
    <property type="component" value="Unassembled WGS sequence"/>
</dbReference>
<feature type="transmembrane region" description="Helical" evidence="1">
    <location>
        <begin position="67"/>
        <end position="86"/>
    </location>
</feature>
<dbReference type="SUPFAM" id="SSF103473">
    <property type="entry name" value="MFS general substrate transporter"/>
    <property type="match status" value="1"/>
</dbReference>
<sequence length="103" mass="11385">MDSKDEETGETSQVIERYSVFTTPERWYIVILASFAAWFSSVNNFVYYPAMPLLASTFNVSIDKINLTVTSFIAVATIAPTLAAMLPTCWADGRYTVSLSAPT</sequence>
<keyword evidence="1" id="KW-0812">Transmembrane</keyword>
<organism evidence="2 3">
    <name type="scientific">Exophiala mesophila</name>
    <name type="common">Black yeast-like fungus</name>
    <dbReference type="NCBI Taxonomy" id="212818"/>
    <lineage>
        <taxon>Eukaryota</taxon>
        <taxon>Fungi</taxon>
        <taxon>Dikarya</taxon>
        <taxon>Ascomycota</taxon>
        <taxon>Pezizomycotina</taxon>
        <taxon>Eurotiomycetes</taxon>
        <taxon>Chaetothyriomycetidae</taxon>
        <taxon>Chaetothyriales</taxon>
        <taxon>Herpotrichiellaceae</taxon>
        <taxon>Exophiala</taxon>
    </lineage>
</organism>
<protein>
    <recommendedName>
        <fullName evidence="4">Major facilitator superfamily (MFS) profile domain-containing protein</fullName>
    </recommendedName>
</protein>
<evidence type="ECO:0008006" key="4">
    <source>
        <dbReference type="Google" id="ProtNLM"/>
    </source>
</evidence>
<dbReference type="OrthoDB" id="4159967at2759"/>
<accession>A0A438NFE7</accession>
<name>A0A438NFE7_EXOME</name>
<feature type="transmembrane region" description="Helical" evidence="1">
    <location>
        <begin position="27"/>
        <end position="47"/>
    </location>
</feature>
<dbReference type="InterPro" id="IPR036259">
    <property type="entry name" value="MFS_trans_sf"/>
</dbReference>
<dbReference type="Gene3D" id="1.20.1250.20">
    <property type="entry name" value="MFS general substrate transporter like domains"/>
    <property type="match status" value="1"/>
</dbReference>
<evidence type="ECO:0000313" key="3">
    <source>
        <dbReference type="Proteomes" id="UP000288859"/>
    </source>
</evidence>
<dbReference type="AlphaFoldDB" id="A0A438NFE7"/>
<reference evidence="2 3" key="1">
    <citation type="submission" date="2017-03" db="EMBL/GenBank/DDBJ databases">
        <title>Genomes of endolithic fungi from Antarctica.</title>
        <authorList>
            <person name="Coleine C."/>
            <person name="Masonjones S."/>
            <person name="Stajich J.E."/>
        </authorList>
    </citation>
    <scope>NUCLEOTIDE SEQUENCE [LARGE SCALE GENOMIC DNA]</scope>
    <source>
        <strain evidence="2 3">CCFEE 6314</strain>
    </source>
</reference>
<comment type="caution">
    <text evidence="2">The sequence shown here is derived from an EMBL/GenBank/DDBJ whole genome shotgun (WGS) entry which is preliminary data.</text>
</comment>
<evidence type="ECO:0000256" key="1">
    <source>
        <dbReference type="SAM" id="Phobius"/>
    </source>
</evidence>
<evidence type="ECO:0000313" key="2">
    <source>
        <dbReference type="EMBL" id="RVX74457.1"/>
    </source>
</evidence>